<dbReference type="PANTHER" id="PTHR30514:SF18">
    <property type="entry name" value="RPIR-FAMILY TRANSCRIPTIONAL REGULATOR"/>
    <property type="match status" value="1"/>
</dbReference>
<dbReference type="InterPro" id="IPR000281">
    <property type="entry name" value="HTH_RpiR"/>
</dbReference>
<evidence type="ECO:0000256" key="1">
    <source>
        <dbReference type="ARBA" id="ARBA00023015"/>
    </source>
</evidence>
<dbReference type="Pfam" id="PF01380">
    <property type="entry name" value="SIS"/>
    <property type="match status" value="1"/>
</dbReference>
<dbReference type="InterPro" id="IPR047640">
    <property type="entry name" value="RpiR-like"/>
</dbReference>
<sequence>MGESESVLERVKAVAEALTRAEQLLVKQIISSPRDVALGTASALAQQIGVHEATASRLAKKLGYASYAKFRTAIQDEFLVRTNPATRVRNTLEKTSEAGLITDLVAREIDALAGLQRYLDDATLMAAARALLNAGRIYVFARGNAEALAVLIERRLRRMGCATIVLEGEGRDLAEQVLAMDAKDAIVAFAFRRQPTHYAALLNRARDVGATSVVISGSVGPSLVPTADHLLFAPRAGSQDAFQTLTVPMAISNALVLAMAKEEPQASLLYLETLGQLIDAFE</sequence>
<dbReference type="GO" id="GO:0097367">
    <property type="term" value="F:carbohydrate derivative binding"/>
    <property type="evidence" value="ECO:0007669"/>
    <property type="project" value="InterPro"/>
</dbReference>
<comment type="caution">
    <text evidence="6">The sequence shown here is derived from an EMBL/GenBank/DDBJ whole genome shotgun (WGS) entry which is preliminary data.</text>
</comment>
<dbReference type="CDD" id="cd05013">
    <property type="entry name" value="SIS_RpiR"/>
    <property type="match status" value="1"/>
</dbReference>
<dbReference type="SUPFAM" id="SSF46689">
    <property type="entry name" value="Homeodomain-like"/>
    <property type="match status" value="1"/>
</dbReference>
<dbReference type="GO" id="GO:0003677">
    <property type="term" value="F:DNA binding"/>
    <property type="evidence" value="ECO:0007669"/>
    <property type="project" value="UniProtKB-KW"/>
</dbReference>
<organism evidence="6 7">
    <name type="scientific">Tianweitania populi</name>
    <dbReference type="NCBI Taxonomy" id="1607949"/>
    <lineage>
        <taxon>Bacteria</taxon>
        <taxon>Pseudomonadati</taxon>
        <taxon>Pseudomonadota</taxon>
        <taxon>Alphaproteobacteria</taxon>
        <taxon>Hyphomicrobiales</taxon>
        <taxon>Phyllobacteriaceae</taxon>
        <taxon>Tianweitania</taxon>
    </lineage>
</organism>
<accession>A0A8J3DWD5</accession>
<evidence type="ECO:0000313" key="6">
    <source>
        <dbReference type="EMBL" id="GHD19187.1"/>
    </source>
</evidence>
<reference evidence="6" key="1">
    <citation type="journal article" date="2014" name="Int. J. Syst. Evol. Microbiol.">
        <title>Complete genome sequence of Corynebacterium casei LMG S-19264T (=DSM 44701T), isolated from a smear-ripened cheese.</title>
        <authorList>
            <consortium name="US DOE Joint Genome Institute (JGI-PGF)"/>
            <person name="Walter F."/>
            <person name="Albersmeier A."/>
            <person name="Kalinowski J."/>
            <person name="Ruckert C."/>
        </authorList>
    </citation>
    <scope>NUCLEOTIDE SEQUENCE</scope>
    <source>
        <strain evidence="6">KCTC 42249</strain>
    </source>
</reference>
<evidence type="ECO:0000259" key="5">
    <source>
        <dbReference type="PROSITE" id="PS51464"/>
    </source>
</evidence>
<dbReference type="InterPro" id="IPR036388">
    <property type="entry name" value="WH-like_DNA-bd_sf"/>
</dbReference>
<dbReference type="Gene3D" id="1.10.10.10">
    <property type="entry name" value="Winged helix-like DNA-binding domain superfamily/Winged helix DNA-binding domain"/>
    <property type="match status" value="1"/>
</dbReference>
<evidence type="ECO:0000256" key="2">
    <source>
        <dbReference type="ARBA" id="ARBA00023125"/>
    </source>
</evidence>
<dbReference type="AlphaFoldDB" id="A0A8J3DWD5"/>
<gene>
    <name evidence="6" type="ORF">GCM10016234_30520</name>
</gene>
<dbReference type="Pfam" id="PF01418">
    <property type="entry name" value="HTH_6"/>
    <property type="match status" value="1"/>
</dbReference>
<dbReference type="SUPFAM" id="SSF53697">
    <property type="entry name" value="SIS domain"/>
    <property type="match status" value="1"/>
</dbReference>
<keyword evidence="1" id="KW-0805">Transcription regulation</keyword>
<feature type="domain" description="SIS" evidence="5">
    <location>
        <begin position="127"/>
        <end position="261"/>
    </location>
</feature>
<dbReference type="InterPro" id="IPR035472">
    <property type="entry name" value="RpiR-like_SIS"/>
</dbReference>
<dbReference type="Gene3D" id="3.40.50.10490">
    <property type="entry name" value="Glucose-6-phosphate isomerase like protein, domain 1"/>
    <property type="match status" value="1"/>
</dbReference>
<keyword evidence="7" id="KW-1185">Reference proteome</keyword>
<name>A0A8J3DWD5_9HYPH</name>
<keyword evidence="2" id="KW-0238">DNA-binding</keyword>
<proteinExistence type="predicted"/>
<protein>
    <submittedName>
        <fullName evidence="6">RpiR family transcriptional regulator</fullName>
    </submittedName>
</protein>
<evidence type="ECO:0000259" key="4">
    <source>
        <dbReference type="PROSITE" id="PS51071"/>
    </source>
</evidence>
<dbReference type="PANTHER" id="PTHR30514">
    <property type="entry name" value="GLUCOKINASE"/>
    <property type="match status" value="1"/>
</dbReference>
<dbReference type="PROSITE" id="PS51464">
    <property type="entry name" value="SIS"/>
    <property type="match status" value="1"/>
</dbReference>
<feature type="domain" description="HTH rpiR-type" evidence="4">
    <location>
        <begin position="5"/>
        <end position="81"/>
    </location>
</feature>
<dbReference type="InterPro" id="IPR001347">
    <property type="entry name" value="SIS_dom"/>
</dbReference>
<evidence type="ECO:0000256" key="3">
    <source>
        <dbReference type="ARBA" id="ARBA00023163"/>
    </source>
</evidence>
<dbReference type="InterPro" id="IPR046348">
    <property type="entry name" value="SIS_dom_sf"/>
</dbReference>
<reference evidence="6" key="2">
    <citation type="submission" date="2020-09" db="EMBL/GenBank/DDBJ databases">
        <authorList>
            <person name="Sun Q."/>
            <person name="Kim S."/>
        </authorList>
    </citation>
    <scope>NUCLEOTIDE SEQUENCE</scope>
    <source>
        <strain evidence="6">KCTC 42249</strain>
    </source>
</reference>
<evidence type="ECO:0000313" key="7">
    <source>
        <dbReference type="Proteomes" id="UP000630142"/>
    </source>
</evidence>
<dbReference type="Proteomes" id="UP000630142">
    <property type="component" value="Unassembled WGS sequence"/>
</dbReference>
<keyword evidence="3" id="KW-0804">Transcription</keyword>
<dbReference type="InterPro" id="IPR009057">
    <property type="entry name" value="Homeodomain-like_sf"/>
</dbReference>
<dbReference type="EMBL" id="BMZQ01000002">
    <property type="protein sequence ID" value="GHD19187.1"/>
    <property type="molecule type" value="Genomic_DNA"/>
</dbReference>
<dbReference type="GO" id="GO:1901135">
    <property type="term" value="P:carbohydrate derivative metabolic process"/>
    <property type="evidence" value="ECO:0007669"/>
    <property type="project" value="InterPro"/>
</dbReference>
<dbReference type="PROSITE" id="PS51071">
    <property type="entry name" value="HTH_RPIR"/>
    <property type="match status" value="1"/>
</dbReference>
<dbReference type="GO" id="GO:0003700">
    <property type="term" value="F:DNA-binding transcription factor activity"/>
    <property type="evidence" value="ECO:0007669"/>
    <property type="project" value="InterPro"/>
</dbReference>